<dbReference type="VEuPathDB" id="FungiDB:AeMF1_003766"/>
<dbReference type="AlphaFoldDB" id="A0A6G0X7M9"/>
<comment type="caution">
    <text evidence="2">The sequence shown here is derived from an EMBL/GenBank/DDBJ whole genome shotgun (WGS) entry which is preliminary data.</text>
</comment>
<evidence type="ECO:0000256" key="1">
    <source>
        <dbReference type="SAM" id="Coils"/>
    </source>
</evidence>
<evidence type="ECO:0008006" key="4">
    <source>
        <dbReference type="Google" id="ProtNLM"/>
    </source>
</evidence>
<accession>A0A6G0X7M9</accession>
<sequence length="405" mass="46516">MATMDALLDDNDIVDNDDEMWTLVCDILLPSSAEASSSLPKAGRTAKKERVYTNKAEVQELQREIRRLQSQFIATKRAFKAKAMTSPWKIAAAHLRVEKNKAQDENNLLRIAVRERNDYIHRLQILILKTPRKWTALPDTAFEDDTSLVLPIDPLLRAKAIHRIADRQHRRQLNAFVQAGAFDLCEDMCKGKAIMLSNQQIGFVSVNHINLPAPYQLVAWASWNVMNGTDTSTPLRNDHETWERYDDRTVYNRYQNRRNGITCHSNVVRKLYEEPNQSVIVWISVSEDSMTTRHSLDAVDEMHGWWLFAPHPEDAEMTRLTILGHSNISRLLEHQQLYADSSQVVAALERMFGSQDMTEEENPPSFIQPFIERSRQLRVPMHHAIERAINAYQSAKTKTTASVMA</sequence>
<protein>
    <recommendedName>
        <fullName evidence="4">START domain-containing protein</fullName>
    </recommendedName>
</protein>
<name>A0A6G0X7M9_9STRA</name>
<feature type="coiled-coil region" evidence="1">
    <location>
        <begin position="51"/>
        <end position="78"/>
    </location>
</feature>
<organism evidence="2 3">
    <name type="scientific">Aphanomyces euteiches</name>
    <dbReference type="NCBI Taxonomy" id="100861"/>
    <lineage>
        <taxon>Eukaryota</taxon>
        <taxon>Sar</taxon>
        <taxon>Stramenopiles</taxon>
        <taxon>Oomycota</taxon>
        <taxon>Saprolegniomycetes</taxon>
        <taxon>Saprolegniales</taxon>
        <taxon>Verrucalvaceae</taxon>
        <taxon>Aphanomyces</taxon>
    </lineage>
</organism>
<keyword evidence="1" id="KW-0175">Coiled coil</keyword>
<reference evidence="2 3" key="1">
    <citation type="submission" date="2019-07" db="EMBL/GenBank/DDBJ databases">
        <title>Genomics analysis of Aphanomyces spp. identifies a new class of oomycete effector associated with host adaptation.</title>
        <authorList>
            <person name="Gaulin E."/>
        </authorList>
    </citation>
    <scope>NUCLEOTIDE SEQUENCE [LARGE SCALE GENOMIC DNA]</scope>
    <source>
        <strain evidence="2 3">ATCC 201684</strain>
    </source>
</reference>
<dbReference type="Proteomes" id="UP000481153">
    <property type="component" value="Unassembled WGS sequence"/>
</dbReference>
<evidence type="ECO:0000313" key="2">
    <source>
        <dbReference type="EMBL" id="KAF0736023.1"/>
    </source>
</evidence>
<dbReference type="EMBL" id="VJMJ01000090">
    <property type="protein sequence ID" value="KAF0736023.1"/>
    <property type="molecule type" value="Genomic_DNA"/>
</dbReference>
<proteinExistence type="predicted"/>
<evidence type="ECO:0000313" key="3">
    <source>
        <dbReference type="Proteomes" id="UP000481153"/>
    </source>
</evidence>
<keyword evidence="3" id="KW-1185">Reference proteome</keyword>
<gene>
    <name evidence="2" type="ORF">Ae201684_007611</name>
</gene>